<comment type="caution">
    <text evidence="4">The sequence shown here is derived from an EMBL/GenBank/DDBJ whole genome shotgun (WGS) entry which is preliminary data.</text>
</comment>
<dbReference type="GO" id="GO:0016836">
    <property type="term" value="F:hydro-lyase activity"/>
    <property type="evidence" value="ECO:0007669"/>
    <property type="project" value="UniProtKB-ARBA"/>
</dbReference>
<gene>
    <name evidence="4" type="ORF">OL599_05555</name>
</gene>
<evidence type="ECO:0000256" key="1">
    <source>
        <dbReference type="ARBA" id="ARBA00005254"/>
    </source>
</evidence>
<dbReference type="InterPro" id="IPR029045">
    <property type="entry name" value="ClpP/crotonase-like_dom_sf"/>
</dbReference>
<dbReference type="PANTHER" id="PTHR11941">
    <property type="entry name" value="ENOYL-COA HYDRATASE-RELATED"/>
    <property type="match status" value="1"/>
</dbReference>
<dbReference type="Pfam" id="PF00378">
    <property type="entry name" value="ECH_1"/>
    <property type="match status" value="1"/>
</dbReference>
<keyword evidence="5" id="KW-1185">Reference proteome</keyword>
<evidence type="ECO:0000256" key="3">
    <source>
        <dbReference type="RuleBase" id="RU003707"/>
    </source>
</evidence>
<comment type="similarity">
    <text evidence="1 3">Belongs to the enoyl-CoA hydratase/isomerase family.</text>
</comment>
<evidence type="ECO:0000313" key="4">
    <source>
        <dbReference type="EMBL" id="MCW3474038.1"/>
    </source>
</evidence>
<dbReference type="AlphaFoldDB" id="A0AA41YP19"/>
<dbReference type="SUPFAM" id="SSF52096">
    <property type="entry name" value="ClpP/crotonase"/>
    <property type="match status" value="1"/>
</dbReference>
<accession>A0AA41YP19</accession>
<dbReference type="InterPro" id="IPR018376">
    <property type="entry name" value="Enoyl-CoA_hyd/isom_CS"/>
</dbReference>
<evidence type="ECO:0000256" key="2">
    <source>
        <dbReference type="ARBA" id="ARBA00023239"/>
    </source>
</evidence>
<dbReference type="Gene3D" id="3.90.226.10">
    <property type="entry name" value="2-enoyl-CoA Hydratase, Chain A, domain 1"/>
    <property type="match status" value="1"/>
</dbReference>
<dbReference type="CDD" id="cd06558">
    <property type="entry name" value="crotonase-like"/>
    <property type="match status" value="1"/>
</dbReference>
<dbReference type="InterPro" id="IPR014748">
    <property type="entry name" value="Enoyl-CoA_hydra_C"/>
</dbReference>
<organism evidence="4 5">
    <name type="scientific">Limobrevibacterium gyesilva</name>
    <dbReference type="NCBI Taxonomy" id="2991712"/>
    <lineage>
        <taxon>Bacteria</taxon>
        <taxon>Pseudomonadati</taxon>
        <taxon>Pseudomonadota</taxon>
        <taxon>Alphaproteobacteria</taxon>
        <taxon>Acetobacterales</taxon>
        <taxon>Acetobacteraceae</taxon>
        <taxon>Limobrevibacterium</taxon>
    </lineage>
</organism>
<proteinExistence type="inferred from homology"/>
<dbReference type="PROSITE" id="PS00166">
    <property type="entry name" value="ENOYL_COA_HYDRATASE"/>
    <property type="match status" value="1"/>
</dbReference>
<dbReference type="EMBL" id="JAPDNT010000002">
    <property type="protein sequence ID" value="MCW3474038.1"/>
    <property type="molecule type" value="Genomic_DNA"/>
</dbReference>
<reference evidence="4" key="1">
    <citation type="submission" date="2022-09" db="EMBL/GenBank/DDBJ databases">
        <title>Rhodovastum sp. nov. RN2-1 isolated from soil in Seongnam, South Korea.</title>
        <authorList>
            <person name="Le N.T."/>
        </authorList>
    </citation>
    <scope>NUCLEOTIDE SEQUENCE</scope>
    <source>
        <strain evidence="4">RN2-1</strain>
    </source>
</reference>
<reference evidence="4" key="2">
    <citation type="submission" date="2022-10" db="EMBL/GenBank/DDBJ databases">
        <authorList>
            <person name="Trinh H.N."/>
        </authorList>
    </citation>
    <scope>NUCLEOTIDE SEQUENCE</scope>
    <source>
        <strain evidence="4">RN2-1</strain>
    </source>
</reference>
<sequence>MPFEIREYETVHLQEAAEHVLQVTLNRPHVSNAMNTQMGLDMRAVFDGLCADPAAYRCIILTGAGEKAFCAGGDLKQRNGMTDEAWQAQHLVFERQVRAMLACPIPMIAAVNGAAYAGGLEMTLCCDFAYAATHARFALTEVTLGIMPGAGGTQNLPRTVGVRRAKEILLTGRPFDAQQALDWGLVNRLCAPDRLMADVLDTATRIAGNAPLSTRQIKHSVNVGMQMDLASALMFEIEAYNRMVPTEDRLEGVRAFNEKRKPVFRGR</sequence>
<evidence type="ECO:0000313" key="5">
    <source>
        <dbReference type="Proteomes" id="UP001165679"/>
    </source>
</evidence>
<dbReference type="FunFam" id="3.90.226.10:FF:000009">
    <property type="entry name" value="Carnitinyl-CoA dehydratase"/>
    <property type="match status" value="1"/>
</dbReference>
<protein>
    <submittedName>
        <fullName evidence="4">Enoyl-CoA hydratase-related protein</fullName>
    </submittedName>
</protein>
<dbReference type="Gene3D" id="1.10.12.10">
    <property type="entry name" value="Lyase 2-enoyl-coa Hydratase, Chain A, domain 2"/>
    <property type="match status" value="1"/>
</dbReference>
<dbReference type="PANTHER" id="PTHR11941:SF54">
    <property type="entry name" value="ENOYL-COA HYDRATASE, MITOCHONDRIAL"/>
    <property type="match status" value="1"/>
</dbReference>
<dbReference type="InterPro" id="IPR001753">
    <property type="entry name" value="Enoyl-CoA_hydra/iso"/>
</dbReference>
<dbReference type="FunFam" id="1.10.12.10:FF:000001">
    <property type="entry name" value="Probable enoyl-CoA hydratase, mitochondrial"/>
    <property type="match status" value="1"/>
</dbReference>
<name>A0AA41YP19_9PROT</name>
<dbReference type="Proteomes" id="UP001165679">
    <property type="component" value="Unassembled WGS sequence"/>
</dbReference>
<dbReference type="GO" id="GO:0006635">
    <property type="term" value="P:fatty acid beta-oxidation"/>
    <property type="evidence" value="ECO:0007669"/>
    <property type="project" value="TreeGrafter"/>
</dbReference>
<dbReference type="RefSeq" id="WP_264712657.1">
    <property type="nucleotide sequence ID" value="NZ_JAPDNT010000002.1"/>
</dbReference>
<keyword evidence="2" id="KW-0456">Lyase</keyword>